<dbReference type="GO" id="GO:0032259">
    <property type="term" value="P:methylation"/>
    <property type="evidence" value="ECO:0007669"/>
    <property type="project" value="UniProtKB-KW"/>
</dbReference>
<organism evidence="3 4">
    <name type="scientific">Roseateles oligotrophus</name>
    <dbReference type="NCBI Taxonomy" id="1769250"/>
    <lineage>
        <taxon>Bacteria</taxon>
        <taxon>Pseudomonadati</taxon>
        <taxon>Pseudomonadota</taxon>
        <taxon>Betaproteobacteria</taxon>
        <taxon>Burkholderiales</taxon>
        <taxon>Sphaerotilaceae</taxon>
        <taxon>Roseateles</taxon>
    </lineage>
</organism>
<dbReference type="Proteomes" id="UP001209701">
    <property type="component" value="Unassembled WGS sequence"/>
</dbReference>
<sequence>MNAINAAAAQPSALDNLIRQAIQDAGGWLGFDRFMALALYAPELGYYSNQRRKFGLMPGGKDGGSDFVTAPELSPLFGRALAAQVGQALQATSTSEVWEFGAGTGALAEQILKALDAQGQQLRRYNIVDLSGSLRQRQAERLQAWGDKLRWLDQLPEAFDGVVLGNEVLDAMPVQLLAFDGRVWAERGVTLDESSGRFAFADRPSAARPPVDDFLHFAPGTVTEIHPQAEAFVRTLAERLRRGAVFLIDYGFPEAEYYHPQRAGGTLMCHHEHRADADPLVLLGQKDITAHINFSGIALAGQDAGLSVLGYTNQANFLFNCGLVGLLEAADLTERVMAHKLIAEHEMGELFKVIGFATGEGFDAIGFAAGDRSHTL</sequence>
<proteinExistence type="predicted"/>
<keyword evidence="4" id="KW-1185">Reference proteome</keyword>
<comment type="caution">
    <text evidence="3">The sequence shown here is derived from an EMBL/GenBank/DDBJ whole genome shotgun (WGS) entry which is preliminary data.</text>
</comment>
<keyword evidence="1 3" id="KW-0489">Methyltransferase</keyword>
<dbReference type="RefSeq" id="WP_263572137.1">
    <property type="nucleotide sequence ID" value="NZ_JAJIRN010000007.1"/>
</dbReference>
<dbReference type="InterPro" id="IPR038375">
    <property type="entry name" value="NDUFAF7_sf"/>
</dbReference>
<dbReference type="InterPro" id="IPR003788">
    <property type="entry name" value="NDUFAF7"/>
</dbReference>
<dbReference type="SUPFAM" id="SSF53335">
    <property type="entry name" value="S-adenosyl-L-methionine-dependent methyltransferases"/>
    <property type="match status" value="1"/>
</dbReference>
<name>A0ABT2YHK2_9BURK</name>
<keyword evidence="2 3" id="KW-0808">Transferase</keyword>
<dbReference type="PANTHER" id="PTHR12049">
    <property type="entry name" value="PROTEIN ARGININE METHYLTRANSFERASE NDUFAF7, MITOCHONDRIAL"/>
    <property type="match status" value="1"/>
</dbReference>
<evidence type="ECO:0000313" key="4">
    <source>
        <dbReference type="Proteomes" id="UP001209701"/>
    </source>
</evidence>
<dbReference type="PANTHER" id="PTHR12049:SF7">
    <property type="entry name" value="PROTEIN ARGININE METHYLTRANSFERASE NDUFAF7, MITOCHONDRIAL"/>
    <property type="match status" value="1"/>
</dbReference>
<dbReference type="InterPro" id="IPR029063">
    <property type="entry name" value="SAM-dependent_MTases_sf"/>
</dbReference>
<dbReference type="EC" id="2.1.1.-" evidence="3"/>
<dbReference type="Gene3D" id="3.40.50.12710">
    <property type="match status" value="1"/>
</dbReference>
<accession>A0ABT2YHK2</accession>
<evidence type="ECO:0000256" key="2">
    <source>
        <dbReference type="ARBA" id="ARBA00022679"/>
    </source>
</evidence>
<evidence type="ECO:0000313" key="3">
    <source>
        <dbReference type="EMBL" id="MCV2369545.1"/>
    </source>
</evidence>
<protein>
    <submittedName>
        <fullName evidence="3">SAM-dependent methyltransferase</fullName>
        <ecNumber evidence="3">2.1.1.-</ecNumber>
    </submittedName>
</protein>
<dbReference type="EMBL" id="JAJIRN010000007">
    <property type="protein sequence ID" value="MCV2369545.1"/>
    <property type="molecule type" value="Genomic_DNA"/>
</dbReference>
<reference evidence="3 4" key="1">
    <citation type="submission" date="2021-11" db="EMBL/GenBank/DDBJ databases">
        <authorList>
            <person name="Liang Q."/>
            <person name="Mou H."/>
            <person name="Liu Z."/>
        </authorList>
    </citation>
    <scope>NUCLEOTIDE SEQUENCE [LARGE SCALE GENOMIC DNA]</scope>
    <source>
        <strain evidence="3 4">CHU3</strain>
    </source>
</reference>
<dbReference type="Pfam" id="PF02636">
    <property type="entry name" value="Methyltransf_28"/>
    <property type="match status" value="1"/>
</dbReference>
<gene>
    <name evidence="3" type="ORF">LNV07_15815</name>
</gene>
<dbReference type="GO" id="GO:0008168">
    <property type="term" value="F:methyltransferase activity"/>
    <property type="evidence" value="ECO:0007669"/>
    <property type="project" value="UniProtKB-KW"/>
</dbReference>
<evidence type="ECO:0000256" key="1">
    <source>
        <dbReference type="ARBA" id="ARBA00022603"/>
    </source>
</evidence>